<dbReference type="EMBL" id="GGEC01004264">
    <property type="protein sequence ID" value="MBW84747.1"/>
    <property type="molecule type" value="Transcribed_RNA"/>
</dbReference>
<reference evidence="1" key="1">
    <citation type="submission" date="2018-02" db="EMBL/GenBank/DDBJ databases">
        <title>Rhizophora mucronata_Transcriptome.</title>
        <authorList>
            <person name="Meera S.P."/>
            <person name="Sreeshan A."/>
            <person name="Augustine A."/>
        </authorList>
    </citation>
    <scope>NUCLEOTIDE SEQUENCE</scope>
    <source>
        <tissue evidence="1">Leaf</tissue>
    </source>
</reference>
<name>A0A2P2IU75_RHIMU</name>
<proteinExistence type="predicted"/>
<protein>
    <submittedName>
        <fullName evidence="1">Uncharacterized protein</fullName>
    </submittedName>
</protein>
<sequence length="28" mass="3389">MKNIFNFLLETPCQHHYCANIIKIQQKI</sequence>
<accession>A0A2P2IU75</accession>
<organism evidence="1">
    <name type="scientific">Rhizophora mucronata</name>
    <name type="common">Asiatic mangrove</name>
    <dbReference type="NCBI Taxonomy" id="61149"/>
    <lineage>
        <taxon>Eukaryota</taxon>
        <taxon>Viridiplantae</taxon>
        <taxon>Streptophyta</taxon>
        <taxon>Embryophyta</taxon>
        <taxon>Tracheophyta</taxon>
        <taxon>Spermatophyta</taxon>
        <taxon>Magnoliopsida</taxon>
        <taxon>eudicotyledons</taxon>
        <taxon>Gunneridae</taxon>
        <taxon>Pentapetalae</taxon>
        <taxon>rosids</taxon>
        <taxon>fabids</taxon>
        <taxon>Malpighiales</taxon>
        <taxon>Rhizophoraceae</taxon>
        <taxon>Rhizophora</taxon>
    </lineage>
</organism>
<dbReference type="AlphaFoldDB" id="A0A2P2IU75"/>
<evidence type="ECO:0000313" key="1">
    <source>
        <dbReference type="EMBL" id="MBW84747.1"/>
    </source>
</evidence>